<evidence type="ECO:0000256" key="1">
    <source>
        <dbReference type="SAM" id="MobiDB-lite"/>
    </source>
</evidence>
<organism evidence="2 3">
    <name type="scientific">Ficus carica</name>
    <name type="common">Common fig</name>
    <dbReference type="NCBI Taxonomy" id="3494"/>
    <lineage>
        <taxon>Eukaryota</taxon>
        <taxon>Viridiplantae</taxon>
        <taxon>Streptophyta</taxon>
        <taxon>Embryophyta</taxon>
        <taxon>Tracheophyta</taxon>
        <taxon>Spermatophyta</taxon>
        <taxon>Magnoliopsida</taxon>
        <taxon>eudicotyledons</taxon>
        <taxon>Gunneridae</taxon>
        <taxon>Pentapetalae</taxon>
        <taxon>rosids</taxon>
        <taxon>fabids</taxon>
        <taxon>Rosales</taxon>
        <taxon>Moraceae</taxon>
        <taxon>Ficeae</taxon>
        <taxon>Ficus</taxon>
    </lineage>
</organism>
<reference evidence="2" key="1">
    <citation type="submission" date="2023-07" db="EMBL/GenBank/DDBJ databases">
        <title>draft genome sequence of fig (Ficus carica).</title>
        <authorList>
            <person name="Takahashi T."/>
            <person name="Nishimura K."/>
        </authorList>
    </citation>
    <scope>NUCLEOTIDE SEQUENCE</scope>
</reference>
<protein>
    <submittedName>
        <fullName evidence="2">Uncharacterized protein</fullName>
    </submittedName>
</protein>
<gene>
    <name evidence="2" type="ORF">TIFTF001_052250</name>
</gene>
<dbReference type="Proteomes" id="UP001187192">
    <property type="component" value="Unassembled WGS sequence"/>
</dbReference>
<accession>A0AA88JEE3</accession>
<dbReference type="AlphaFoldDB" id="A0AA88JEE3"/>
<feature type="non-terminal residue" evidence="2">
    <location>
        <position position="1"/>
    </location>
</feature>
<evidence type="ECO:0000313" key="2">
    <source>
        <dbReference type="EMBL" id="GMN73818.1"/>
    </source>
</evidence>
<sequence>MVVALRLARRRCSRWCDGFTREGWTTVATERWVTDGDGDRGSITATDLPLRVTPGLVGLPVRSCGRKWPSRPPDLKNFRNGDGDELKATKRRWEAPASSKEQAWTAADMAEKIMRWPRGVWEKEEVGRAGVGEA</sequence>
<name>A0AA88JEE3_FICCA</name>
<keyword evidence="3" id="KW-1185">Reference proteome</keyword>
<feature type="region of interest" description="Disordered" evidence="1">
    <location>
        <begin position="68"/>
        <end position="104"/>
    </location>
</feature>
<feature type="compositionally biased region" description="Basic and acidic residues" evidence="1">
    <location>
        <begin position="73"/>
        <end position="94"/>
    </location>
</feature>
<comment type="caution">
    <text evidence="2">The sequence shown here is derived from an EMBL/GenBank/DDBJ whole genome shotgun (WGS) entry which is preliminary data.</text>
</comment>
<dbReference type="EMBL" id="BTGU01010726">
    <property type="protein sequence ID" value="GMN73818.1"/>
    <property type="molecule type" value="Genomic_DNA"/>
</dbReference>
<proteinExistence type="predicted"/>
<evidence type="ECO:0000313" key="3">
    <source>
        <dbReference type="Proteomes" id="UP001187192"/>
    </source>
</evidence>